<dbReference type="EMBL" id="JBEDNQ010000001">
    <property type="protein sequence ID" value="MEQ3549364.1"/>
    <property type="molecule type" value="Genomic_DNA"/>
</dbReference>
<keyword evidence="4" id="KW-1185">Reference proteome</keyword>
<dbReference type="PANTHER" id="PTHR11280">
    <property type="entry name" value="GLUCOSAMINE-6-PHOSPHATE ISOMERASE"/>
    <property type="match status" value="1"/>
</dbReference>
<proteinExistence type="predicted"/>
<organism evidence="3 4">
    <name type="scientific">Pseudonocardia nematodicida</name>
    <dbReference type="NCBI Taxonomy" id="1206997"/>
    <lineage>
        <taxon>Bacteria</taxon>
        <taxon>Bacillati</taxon>
        <taxon>Actinomycetota</taxon>
        <taxon>Actinomycetes</taxon>
        <taxon>Pseudonocardiales</taxon>
        <taxon>Pseudonocardiaceae</taxon>
        <taxon>Pseudonocardia</taxon>
    </lineage>
</organism>
<dbReference type="Proteomes" id="UP001494902">
    <property type="component" value="Unassembled WGS sequence"/>
</dbReference>
<accession>A0ABV1K692</accession>
<dbReference type="GO" id="GO:0017057">
    <property type="term" value="F:6-phosphogluconolactonase activity"/>
    <property type="evidence" value="ECO:0007669"/>
    <property type="project" value="UniProtKB-EC"/>
</dbReference>
<dbReference type="EC" id="3.1.1.31" evidence="3"/>
<evidence type="ECO:0000313" key="4">
    <source>
        <dbReference type="Proteomes" id="UP001494902"/>
    </source>
</evidence>
<evidence type="ECO:0000256" key="1">
    <source>
        <dbReference type="ARBA" id="ARBA00023277"/>
    </source>
</evidence>
<dbReference type="RefSeq" id="WP_349296443.1">
    <property type="nucleotide sequence ID" value="NZ_JBEDNQ010000001.1"/>
</dbReference>
<comment type="caution">
    <text evidence="3">The sequence shown here is derived from an EMBL/GenBank/DDBJ whole genome shotgun (WGS) entry which is preliminary data.</text>
</comment>
<evidence type="ECO:0000259" key="2">
    <source>
        <dbReference type="Pfam" id="PF01182"/>
    </source>
</evidence>
<dbReference type="InterPro" id="IPR037171">
    <property type="entry name" value="NagB/RpiA_transferase-like"/>
</dbReference>
<reference evidence="3 4" key="1">
    <citation type="submission" date="2024-03" db="EMBL/GenBank/DDBJ databases">
        <title>Draft genome sequence of Pseudonocardia nematodicida JCM 31783.</title>
        <authorList>
            <person name="Butdee W."/>
            <person name="Duangmal K."/>
        </authorList>
    </citation>
    <scope>NUCLEOTIDE SEQUENCE [LARGE SCALE GENOMIC DNA]</scope>
    <source>
        <strain evidence="3 4">JCM 31783</strain>
    </source>
</reference>
<feature type="domain" description="Glucosamine/galactosamine-6-phosphate isomerase" evidence="2">
    <location>
        <begin position="17"/>
        <end position="234"/>
    </location>
</feature>
<dbReference type="SUPFAM" id="SSF100950">
    <property type="entry name" value="NagB/RpiA/CoA transferase-like"/>
    <property type="match status" value="1"/>
</dbReference>
<dbReference type="PANTHER" id="PTHR11280:SF6">
    <property type="entry name" value="GLUCOSAMINE-6-PHOSPHATE ISOMERASE NAGB"/>
    <property type="match status" value="1"/>
</dbReference>
<dbReference type="InterPro" id="IPR004547">
    <property type="entry name" value="Glucosamine6P_isomerase"/>
</dbReference>
<name>A0ABV1K692_9PSEU</name>
<gene>
    <name evidence="3" type="ORF">WIS52_02670</name>
</gene>
<protein>
    <submittedName>
        <fullName evidence="3">6-phosphogluconolactonase</fullName>
        <ecNumber evidence="3">3.1.1.31</ecNumber>
    </submittedName>
</protein>
<dbReference type="Pfam" id="PF01182">
    <property type="entry name" value="Glucosamine_iso"/>
    <property type="match status" value="1"/>
</dbReference>
<evidence type="ECO:0000313" key="3">
    <source>
        <dbReference type="EMBL" id="MEQ3549364.1"/>
    </source>
</evidence>
<keyword evidence="3" id="KW-0378">Hydrolase</keyword>
<dbReference type="InterPro" id="IPR006148">
    <property type="entry name" value="Glc/Gal-6P_isomerase"/>
</dbReference>
<sequence length="257" mass="27184">MTHEDVPGAPQVRVFETRTEMGATAAADVAAELRARLARQDEVRMVFAAAPSQQDMLDELAVAEGVDWSRVTAFHMDEYLGLPTGAPQRFGAWLGQALFDRVPLGAVHLIDPEGDPDGAAYAALLAAAPVDVVCLGIGENGHLAFNDPPDARLDDTRDVAVVTLDQVSRTQQVADGLFDAVDAVPTHAITLTIPRLLAAGRLFCVVPGAAKRDAVTRALHGPLTAEVPASALRRHPDCTLYLDTASAPRPETAGASR</sequence>
<dbReference type="Gene3D" id="3.40.50.1360">
    <property type="match status" value="1"/>
</dbReference>
<dbReference type="CDD" id="cd01399">
    <property type="entry name" value="GlcN6P_deaminase"/>
    <property type="match status" value="1"/>
</dbReference>
<keyword evidence="1" id="KW-0119">Carbohydrate metabolism</keyword>